<dbReference type="GO" id="GO:0007032">
    <property type="term" value="P:endosome organization"/>
    <property type="evidence" value="ECO:0007669"/>
    <property type="project" value="TreeGrafter"/>
</dbReference>
<dbReference type="GO" id="GO:0007033">
    <property type="term" value="P:vacuole organization"/>
    <property type="evidence" value="ECO:0007669"/>
    <property type="project" value="TreeGrafter"/>
</dbReference>
<keyword evidence="3" id="KW-0479">Metal-binding</keyword>
<feature type="domain" description="RING-type" evidence="8">
    <location>
        <begin position="932"/>
        <end position="967"/>
    </location>
</feature>
<comment type="similarity">
    <text evidence="2">Belongs to the VPS11 family.</text>
</comment>
<dbReference type="Pfam" id="PF17122">
    <property type="entry name" value="zf-C3H2C3"/>
    <property type="match status" value="1"/>
</dbReference>
<organism evidence="9 10">
    <name type="scientific">Cryptosporidium xiaoi</name>
    <dbReference type="NCBI Taxonomy" id="659607"/>
    <lineage>
        <taxon>Eukaryota</taxon>
        <taxon>Sar</taxon>
        <taxon>Alveolata</taxon>
        <taxon>Apicomplexa</taxon>
        <taxon>Conoidasida</taxon>
        <taxon>Coccidia</taxon>
        <taxon>Eucoccidiorida</taxon>
        <taxon>Eimeriorina</taxon>
        <taxon>Cryptosporidiidae</taxon>
        <taxon>Cryptosporidium</taxon>
    </lineage>
</organism>
<keyword evidence="10" id="KW-1185">Reference proteome</keyword>
<comment type="caution">
    <text evidence="9">The sequence shown here is derived from an EMBL/GenBank/DDBJ whole genome shotgun (WGS) entry which is preliminary data.</text>
</comment>
<dbReference type="Pfam" id="PF23356">
    <property type="entry name" value="TPR_PEP5_VPS11"/>
    <property type="match status" value="1"/>
</dbReference>
<dbReference type="CDD" id="cd16688">
    <property type="entry name" value="RING-H2_Vps11"/>
    <property type="match status" value="1"/>
</dbReference>
<dbReference type="PROSITE" id="PS50089">
    <property type="entry name" value="ZF_RING_2"/>
    <property type="match status" value="1"/>
</dbReference>
<dbReference type="GO" id="GO:0030674">
    <property type="term" value="F:protein-macromolecule adaptor activity"/>
    <property type="evidence" value="ECO:0007669"/>
    <property type="project" value="TreeGrafter"/>
</dbReference>
<gene>
    <name evidence="9" type="ORF">RS030_182695</name>
</gene>
<sequence>MESFRYFPFFERKIVGDDFFNLNTDYENLGLGSFVSCSGSENSIWFGSSDGKILEIGLKDGLLSVLENWKAYDTTVFDIKYTHNTLITIGIDDDNKWKIKLYACLEGNVMSTKLDTHHEICIYNELEDRNINIFEVCECNQFMALGTVDEFGIMLLYGNFFSSNSYSSNFIQLDEPCTSINFISSKNEDEYYMMVCTKTCVYSYSLTINSLNPKLIYCDNMGGSNINCSSVLYNWDDDASGVNDILVIFREEGLFCYHPLNGNCSALPTNLGNPIMLSTFKNYLILASSQFYMANNTSGAYGSRENANSTRYDLNNDKSGSMGKNIVSSEQKSSIKRKIDDVDSSNNNSNVCDITICSYFPELRFICYTGEYNNVTHIIKGLNMLFIMCSGITGLLDENFIENGLVRKTNVSYGSNLPNILFHLEELNIFERLQMLTDKNLYEWALVLAKNEDVNKTIYNQVRRSYGDWLCNIKKDYISALNCYLNCLDDTNMDNTSHVVYSLLKANKIDELVIYLKEYILHSKRKENYKDSFNSNNNERKLSIGKENIELLYRLLAQLERFDEIYEFLEFRNSNQEIDNYEADIAIDICRSYNKYEMAGKISKLFQYHEKYMSIQIEDKRSYNEALSYLQDIKLDETQKLSLILKYGSSLISNLQKSTTILIKSFILNNNMPIDVFLPIFIDQDKLLLDLTWDILTSDGDKSEVKLEDIEKLSVDLCINILQISLRQEPQIEMWPKIILERLIRVDNSENWYSILCICIHYKYNYGIYYICENCDLDQFAVSQYILKGDIQGLVEFCKYSGNKHPFVWQEALSFILNKLSLNSECDNFSLINYIKIILENIGSLKLISPLTILDLFSKYLSNKESDFELLNVGIIKPLLLSGREISDDVGFSENMYNEKNSILNDNYEIKKMKKEIKNLKNKPKILSSTRCNQCHLPLELPVVHFLCDHSFHKYCLSLQNQCPICSNERENKIKFLRQREIQQTNKELFFKFVKGDLNNNSGFDHISKSISVLFK</sequence>
<dbReference type="AlphaFoldDB" id="A0AAV9XZG5"/>
<keyword evidence="5" id="KW-0862">Zinc</keyword>
<evidence type="ECO:0000256" key="4">
    <source>
        <dbReference type="ARBA" id="ARBA00022771"/>
    </source>
</evidence>
<dbReference type="EMBL" id="JAWDEY010000009">
    <property type="protein sequence ID" value="KAK6590066.1"/>
    <property type="molecule type" value="Genomic_DNA"/>
</dbReference>
<keyword evidence="4 7" id="KW-0863">Zinc-finger</keyword>
<evidence type="ECO:0000256" key="6">
    <source>
        <dbReference type="ARBA" id="ARBA00023136"/>
    </source>
</evidence>
<dbReference type="InterPro" id="IPR001841">
    <property type="entry name" value="Znf_RING"/>
</dbReference>
<dbReference type="PANTHER" id="PTHR23323:SF24">
    <property type="entry name" value="VACUOLAR PROTEIN SORTING-ASSOCIATED PROTEIN 11 HOMOLOG"/>
    <property type="match status" value="1"/>
</dbReference>
<dbReference type="Pfam" id="PF23266">
    <property type="entry name" value="VPS11_N"/>
    <property type="match status" value="1"/>
</dbReference>
<proteinExistence type="inferred from homology"/>
<evidence type="ECO:0000256" key="1">
    <source>
        <dbReference type="ARBA" id="ARBA00004184"/>
    </source>
</evidence>
<evidence type="ECO:0000313" key="9">
    <source>
        <dbReference type="EMBL" id="KAK6590066.1"/>
    </source>
</evidence>
<comment type="subcellular location">
    <subcellularLocation>
        <location evidence="1">Endomembrane system</location>
        <topology evidence="1">Peripheral membrane protein</topology>
    </subcellularLocation>
</comment>
<dbReference type="SUPFAM" id="SSF57850">
    <property type="entry name" value="RING/U-box"/>
    <property type="match status" value="1"/>
</dbReference>
<accession>A0AAV9XZG5</accession>
<evidence type="ECO:0000259" key="8">
    <source>
        <dbReference type="PROSITE" id="PS50089"/>
    </source>
</evidence>
<dbReference type="GO" id="GO:0006904">
    <property type="term" value="P:vesicle docking involved in exocytosis"/>
    <property type="evidence" value="ECO:0007669"/>
    <property type="project" value="TreeGrafter"/>
</dbReference>
<evidence type="ECO:0000256" key="5">
    <source>
        <dbReference type="ARBA" id="ARBA00022833"/>
    </source>
</evidence>
<dbReference type="GO" id="GO:0005768">
    <property type="term" value="C:endosome"/>
    <property type="evidence" value="ECO:0007669"/>
    <property type="project" value="TreeGrafter"/>
</dbReference>
<protein>
    <recommendedName>
        <fullName evidence="8">RING-type domain-containing protein</fullName>
    </recommendedName>
</protein>
<evidence type="ECO:0000313" key="10">
    <source>
        <dbReference type="Proteomes" id="UP001311799"/>
    </source>
</evidence>
<dbReference type="Proteomes" id="UP001311799">
    <property type="component" value="Unassembled WGS sequence"/>
</dbReference>
<dbReference type="GO" id="GO:0030897">
    <property type="term" value="C:HOPS complex"/>
    <property type="evidence" value="ECO:0007669"/>
    <property type="project" value="TreeGrafter"/>
</dbReference>
<dbReference type="PANTHER" id="PTHR23323">
    <property type="entry name" value="VACUOLAR PROTEIN SORTING-ASSOCIATED PROTEIN"/>
    <property type="match status" value="1"/>
</dbReference>
<reference evidence="9 10" key="1">
    <citation type="submission" date="2023-10" db="EMBL/GenBank/DDBJ databases">
        <title>Comparative genomics analysis reveals potential genetic determinants of host preference in Cryptosporidium xiaoi.</title>
        <authorList>
            <person name="Xiao L."/>
            <person name="Li J."/>
        </authorList>
    </citation>
    <scope>NUCLEOTIDE SEQUENCE [LARGE SCALE GENOMIC DNA]</scope>
    <source>
        <strain evidence="9 10">52996</strain>
    </source>
</reference>
<keyword evidence="6" id="KW-0472">Membrane</keyword>
<dbReference type="InterPro" id="IPR057308">
    <property type="entry name" value="CHCR_PEP5_VPS11"/>
</dbReference>
<dbReference type="GO" id="GO:0008270">
    <property type="term" value="F:zinc ion binding"/>
    <property type="evidence" value="ECO:0007669"/>
    <property type="project" value="UniProtKB-KW"/>
</dbReference>
<evidence type="ECO:0000256" key="7">
    <source>
        <dbReference type="PROSITE-ProRule" id="PRU00175"/>
    </source>
</evidence>
<evidence type="ECO:0000256" key="3">
    <source>
        <dbReference type="ARBA" id="ARBA00022723"/>
    </source>
</evidence>
<name>A0AAV9XZG5_9CRYT</name>
<dbReference type="GO" id="GO:0048284">
    <property type="term" value="P:organelle fusion"/>
    <property type="evidence" value="ECO:0007669"/>
    <property type="project" value="TreeGrafter"/>
</dbReference>
<evidence type="ECO:0000256" key="2">
    <source>
        <dbReference type="ARBA" id="ARBA00007070"/>
    </source>
</evidence>